<sequence>MCASSVQQSVAKGSTSLAVLSFNVLADCYVRVDGQPWNAFAHVEDAHLVWESRVPQILQLLHGSAADVICLQEVQAEKREPPGGGPEEWRLPAWTDQLHGYTGVLQGKKQKEWDKESERNLRLTGKSSPTGVATFYTTERFEESAASKHGSGSGTTLFLRCRDSLEPGGVPLEVAVANVHLVGDPSKAADHIKALHSLKKNLGRQSLRIVCGDFNGDCKPGTEVADWFAQEGFAETPTGTSWAEPGNASRLDHIFATTGLRLIAASGDLSPDEVANGLPCASCPSDHAPVAACFSGEMRGRCPW</sequence>
<dbReference type="InterPro" id="IPR005135">
    <property type="entry name" value="Endo/exonuclease/phosphatase"/>
</dbReference>
<evidence type="ECO:0000313" key="3">
    <source>
        <dbReference type="Proteomes" id="UP000654075"/>
    </source>
</evidence>
<proteinExistence type="predicted"/>
<dbReference type="EMBL" id="CAJNNV010029108">
    <property type="protein sequence ID" value="CAE8627129.1"/>
    <property type="molecule type" value="Genomic_DNA"/>
</dbReference>
<dbReference type="SUPFAM" id="SSF56219">
    <property type="entry name" value="DNase I-like"/>
    <property type="match status" value="1"/>
</dbReference>
<dbReference type="PANTHER" id="PTHR12121">
    <property type="entry name" value="CARBON CATABOLITE REPRESSOR PROTEIN 4"/>
    <property type="match status" value="1"/>
</dbReference>
<dbReference type="AlphaFoldDB" id="A0A813GJ58"/>
<dbReference type="Proteomes" id="UP000654075">
    <property type="component" value="Unassembled WGS sequence"/>
</dbReference>
<organism evidence="2 3">
    <name type="scientific">Polarella glacialis</name>
    <name type="common">Dinoflagellate</name>
    <dbReference type="NCBI Taxonomy" id="89957"/>
    <lineage>
        <taxon>Eukaryota</taxon>
        <taxon>Sar</taxon>
        <taxon>Alveolata</taxon>
        <taxon>Dinophyceae</taxon>
        <taxon>Suessiales</taxon>
        <taxon>Suessiaceae</taxon>
        <taxon>Polarella</taxon>
    </lineage>
</organism>
<dbReference type="GO" id="GO:0000175">
    <property type="term" value="F:3'-5'-RNA exonuclease activity"/>
    <property type="evidence" value="ECO:0007669"/>
    <property type="project" value="TreeGrafter"/>
</dbReference>
<dbReference type="InterPro" id="IPR050410">
    <property type="entry name" value="CCR4/nocturin_mRNA_transcr"/>
</dbReference>
<comment type="caution">
    <text evidence="2">The sequence shown here is derived from an EMBL/GenBank/DDBJ whole genome shotgun (WGS) entry which is preliminary data.</text>
</comment>
<dbReference type="PANTHER" id="PTHR12121:SF34">
    <property type="entry name" value="PROTEIN ANGEL"/>
    <property type="match status" value="1"/>
</dbReference>
<evidence type="ECO:0000313" key="2">
    <source>
        <dbReference type="EMBL" id="CAE8627129.1"/>
    </source>
</evidence>
<dbReference type="Pfam" id="PF03372">
    <property type="entry name" value="Exo_endo_phos"/>
    <property type="match status" value="1"/>
</dbReference>
<accession>A0A813GJ58</accession>
<keyword evidence="3" id="KW-1185">Reference proteome</keyword>
<name>A0A813GJ58_POLGL</name>
<protein>
    <recommendedName>
        <fullName evidence="1">Endonuclease/exonuclease/phosphatase domain-containing protein</fullName>
    </recommendedName>
</protein>
<dbReference type="OrthoDB" id="10253982at2759"/>
<reference evidence="2" key="1">
    <citation type="submission" date="2021-02" db="EMBL/GenBank/DDBJ databases">
        <authorList>
            <person name="Dougan E. K."/>
            <person name="Rhodes N."/>
            <person name="Thang M."/>
            <person name="Chan C."/>
        </authorList>
    </citation>
    <scope>NUCLEOTIDE SEQUENCE</scope>
</reference>
<feature type="domain" description="Endonuclease/exonuclease/phosphatase" evidence="1">
    <location>
        <begin position="21"/>
        <end position="287"/>
    </location>
</feature>
<dbReference type="InterPro" id="IPR036691">
    <property type="entry name" value="Endo/exonu/phosph_ase_sf"/>
</dbReference>
<dbReference type="Gene3D" id="3.60.10.10">
    <property type="entry name" value="Endonuclease/exonuclease/phosphatase"/>
    <property type="match status" value="1"/>
</dbReference>
<evidence type="ECO:0000259" key="1">
    <source>
        <dbReference type="Pfam" id="PF03372"/>
    </source>
</evidence>
<gene>
    <name evidence="2" type="ORF">PGLA1383_LOCUS43962</name>
</gene>